<name>A0A4Z2I2W7_9TELE</name>
<evidence type="ECO:0000313" key="2">
    <source>
        <dbReference type="Proteomes" id="UP000314294"/>
    </source>
</evidence>
<evidence type="ECO:0000313" key="1">
    <source>
        <dbReference type="EMBL" id="TNN72278.1"/>
    </source>
</evidence>
<dbReference type="AlphaFoldDB" id="A0A4Z2I2W7"/>
<protein>
    <submittedName>
        <fullName evidence="1">Uncharacterized protein</fullName>
    </submittedName>
</protein>
<keyword evidence="2" id="KW-1185">Reference proteome</keyword>
<dbReference type="EMBL" id="SRLO01000140">
    <property type="protein sequence ID" value="TNN72278.1"/>
    <property type="molecule type" value="Genomic_DNA"/>
</dbReference>
<sequence length="127" mass="13912">MNAVTGSAQETVRSVYLLAHSSELMDRDQPLSVSQLVLPSRLSLLPAKQYQMLLLCGQWGKAEPFGMGVWAQRVSCYISSPHGSGSRGSHSRISTPSHALHRTNVTGRRHTPVRKVAVLFVIIPKPP</sequence>
<comment type="caution">
    <text evidence="1">The sequence shown here is derived from an EMBL/GenBank/DDBJ whole genome shotgun (WGS) entry which is preliminary data.</text>
</comment>
<organism evidence="1 2">
    <name type="scientific">Liparis tanakae</name>
    <name type="common">Tanaka's snailfish</name>
    <dbReference type="NCBI Taxonomy" id="230148"/>
    <lineage>
        <taxon>Eukaryota</taxon>
        <taxon>Metazoa</taxon>
        <taxon>Chordata</taxon>
        <taxon>Craniata</taxon>
        <taxon>Vertebrata</taxon>
        <taxon>Euteleostomi</taxon>
        <taxon>Actinopterygii</taxon>
        <taxon>Neopterygii</taxon>
        <taxon>Teleostei</taxon>
        <taxon>Neoteleostei</taxon>
        <taxon>Acanthomorphata</taxon>
        <taxon>Eupercaria</taxon>
        <taxon>Perciformes</taxon>
        <taxon>Cottioidei</taxon>
        <taxon>Cottales</taxon>
        <taxon>Liparidae</taxon>
        <taxon>Liparis</taxon>
    </lineage>
</organism>
<gene>
    <name evidence="1" type="ORF">EYF80_017562</name>
</gene>
<dbReference type="Proteomes" id="UP000314294">
    <property type="component" value="Unassembled WGS sequence"/>
</dbReference>
<reference evidence="1 2" key="1">
    <citation type="submission" date="2019-03" db="EMBL/GenBank/DDBJ databases">
        <title>First draft genome of Liparis tanakae, snailfish: a comprehensive survey of snailfish specific genes.</title>
        <authorList>
            <person name="Kim W."/>
            <person name="Song I."/>
            <person name="Jeong J.-H."/>
            <person name="Kim D."/>
            <person name="Kim S."/>
            <person name="Ryu S."/>
            <person name="Song J.Y."/>
            <person name="Lee S.K."/>
        </authorList>
    </citation>
    <scope>NUCLEOTIDE SEQUENCE [LARGE SCALE GENOMIC DNA]</scope>
    <source>
        <tissue evidence="1">Muscle</tissue>
    </source>
</reference>
<proteinExistence type="predicted"/>
<accession>A0A4Z2I2W7</accession>